<reference evidence="2 3" key="1">
    <citation type="submission" date="2020-06" db="EMBL/GenBank/DDBJ databases">
        <authorList>
            <person name="Li R."/>
            <person name="Bekaert M."/>
        </authorList>
    </citation>
    <scope>NUCLEOTIDE SEQUENCE [LARGE SCALE GENOMIC DNA]</scope>
    <source>
        <strain evidence="3">wild</strain>
    </source>
</reference>
<evidence type="ECO:0000313" key="3">
    <source>
        <dbReference type="Proteomes" id="UP000507470"/>
    </source>
</evidence>
<gene>
    <name evidence="2" type="ORF">MCOR_24232</name>
</gene>
<protein>
    <submittedName>
        <fullName evidence="2">Uncharacterized protein</fullName>
    </submittedName>
</protein>
<name>A0A6J8BYH2_MYTCO</name>
<dbReference type="EMBL" id="CACVKT020004298">
    <property type="protein sequence ID" value="CAC5389013.1"/>
    <property type="molecule type" value="Genomic_DNA"/>
</dbReference>
<keyword evidence="1" id="KW-0175">Coiled coil</keyword>
<evidence type="ECO:0000313" key="2">
    <source>
        <dbReference type="EMBL" id="CAC5389013.1"/>
    </source>
</evidence>
<organism evidence="2 3">
    <name type="scientific">Mytilus coruscus</name>
    <name type="common">Sea mussel</name>
    <dbReference type="NCBI Taxonomy" id="42192"/>
    <lineage>
        <taxon>Eukaryota</taxon>
        <taxon>Metazoa</taxon>
        <taxon>Spiralia</taxon>
        <taxon>Lophotrochozoa</taxon>
        <taxon>Mollusca</taxon>
        <taxon>Bivalvia</taxon>
        <taxon>Autobranchia</taxon>
        <taxon>Pteriomorphia</taxon>
        <taxon>Mytilida</taxon>
        <taxon>Mytiloidea</taxon>
        <taxon>Mytilidae</taxon>
        <taxon>Mytilinae</taxon>
        <taxon>Mytilus</taxon>
    </lineage>
</organism>
<dbReference type="AlphaFoldDB" id="A0A6J8BYH2"/>
<keyword evidence="3" id="KW-1185">Reference proteome</keyword>
<sequence length="194" mass="22121">MISKLQTSTVLLQQENVQLKNNIVQLHQYNPVFLNEINQHKNDIFQLKHDVNTTLGEITKLQNNGSAKQTFSSMQMEIKVCYNETNQFKHKLDVFVKSVSVHFSPVGEKTDNIKTILYSLSNTSNTCCQNVHELLKQIQDNEMSIQGLSNETKQTEIENKQISSELKQPSLAQNSATQKLNDILQKITTDKQQG</sequence>
<proteinExistence type="predicted"/>
<accession>A0A6J8BYH2</accession>
<evidence type="ECO:0000256" key="1">
    <source>
        <dbReference type="SAM" id="Coils"/>
    </source>
</evidence>
<dbReference type="Proteomes" id="UP000507470">
    <property type="component" value="Unassembled WGS sequence"/>
</dbReference>
<feature type="coiled-coil region" evidence="1">
    <location>
        <begin position="131"/>
        <end position="165"/>
    </location>
</feature>